<keyword evidence="3" id="KW-0735">Signal-anchor</keyword>
<comment type="pathway">
    <text evidence="3">Protein modification; protein glycosylation.</text>
</comment>
<gene>
    <name evidence="4" type="ORF">JTE90_017644</name>
</gene>
<keyword evidence="2 3" id="KW-0808">Transferase</keyword>
<evidence type="ECO:0000256" key="1">
    <source>
        <dbReference type="ARBA" id="ARBA00022676"/>
    </source>
</evidence>
<reference evidence="4 5" key="1">
    <citation type="journal article" date="2022" name="Nat. Ecol. Evol.">
        <title>A masculinizing supergene underlies an exaggerated male reproductive morph in a spider.</title>
        <authorList>
            <person name="Hendrickx F."/>
            <person name="De Corte Z."/>
            <person name="Sonet G."/>
            <person name="Van Belleghem S.M."/>
            <person name="Kostlbacher S."/>
            <person name="Vangestel C."/>
        </authorList>
    </citation>
    <scope>NUCLEOTIDE SEQUENCE [LARGE SCALE GENOMIC DNA]</scope>
    <source>
        <strain evidence="4">W744_W776</strain>
    </source>
</reference>
<dbReference type="EC" id="2.4.1.-" evidence="3"/>
<name>A0AAV6U8S3_9ARAC</name>
<keyword evidence="3" id="KW-0812">Transmembrane</keyword>
<sequence>MFRLNCVKEIPTWYCVHLYYRQVRAPKSPWNTSRKQWTFSPESTELWCSSWSATTECGASKFCPLVLGYTLLKEHRHRLMIWQCWPTCNHTLMTYGTFGFWGAYLAGGDVVYLDKFLLTNTTFAKESFIFEKMYPARWIGIAITDTLGNSSYRNGYIPKAF</sequence>
<dbReference type="GO" id="GO:0032580">
    <property type="term" value="C:Golgi cisterna membrane"/>
    <property type="evidence" value="ECO:0007669"/>
    <property type="project" value="UniProtKB-SubCell"/>
</dbReference>
<keyword evidence="3" id="KW-0333">Golgi apparatus</keyword>
<keyword evidence="5" id="KW-1185">Reference proteome</keyword>
<organism evidence="4 5">
    <name type="scientific">Oedothorax gibbosus</name>
    <dbReference type="NCBI Taxonomy" id="931172"/>
    <lineage>
        <taxon>Eukaryota</taxon>
        <taxon>Metazoa</taxon>
        <taxon>Ecdysozoa</taxon>
        <taxon>Arthropoda</taxon>
        <taxon>Chelicerata</taxon>
        <taxon>Arachnida</taxon>
        <taxon>Araneae</taxon>
        <taxon>Araneomorphae</taxon>
        <taxon>Entelegynae</taxon>
        <taxon>Araneoidea</taxon>
        <taxon>Linyphiidae</taxon>
        <taxon>Erigoninae</taxon>
        <taxon>Oedothorax</taxon>
    </lineage>
</organism>
<evidence type="ECO:0000313" key="5">
    <source>
        <dbReference type="Proteomes" id="UP000827092"/>
    </source>
</evidence>
<dbReference type="Proteomes" id="UP000827092">
    <property type="component" value="Unassembled WGS sequence"/>
</dbReference>
<evidence type="ECO:0000313" key="4">
    <source>
        <dbReference type="EMBL" id="KAG8180243.1"/>
    </source>
</evidence>
<protein>
    <recommendedName>
        <fullName evidence="3">L-Fucosyltransferase</fullName>
        <ecNumber evidence="3">2.4.1.-</ecNumber>
    </recommendedName>
</protein>
<proteinExistence type="inferred from homology"/>
<dbReference type="PANTHER" id="PTHR11927:SF9">
    <property type="entry name" value="L-FUCOSYLTRANSFERASE"/>
    <property type="match status" value="1"/>
</dbReference>
<comment type="similarity">
    <text evidence="3">Belongs to the glycosyltransferase 11 family.</text>
</comment>
<keyword evidence="1 3" id="KW-0328">Glycosyltransferase</keyword>
<dbReference type="InterPro" id="IPR002516">
    <property type="entry name" value="Glyco_trans_11"/>
</dbReference>
<dbReference type="Pfam" id="PF01531">
    <property type="entry name" value="Glyco_transf_11"/>
    <property type="match status" value="1"/>
</dbReference>
<comment type="subcellular location">
    <subcellularLocation>
        <location evidence="3">Golgi apparatus</location>
        <location evidence="3">Golgi stack membrane</location>
        <topology evidence="3">Single-pass type II membrane protein</topology>
    </subcellularLocation>
</comment>
<dbReference type="AlphaFoldDB" id="A0AAV6U8S3"/>
<dbReference type="EMBL" id="JAFNEN010000573">
    <property type="protein sequence ID" value="KAG8180243.1"/>
    <property type="molecule type" value="Genomic_DNA"/>
</dbReference>
<accession>A0AAV6U8S3</accession>
<evidence type="ECO:0000256" key="3">
    <source>
        <dbReference type="RuleBase" id="RU363129"/>
    </source>
</evidence>
<dbReference type="PANTHER" id="PTHR11927">
    <property type="entry name" value="GALACTOSIDE 2-L-FUCOSYLTRANSFERASE"/>
    <property type="match status" value="1"/>
</dbReference>
<comment type="caution">
    <text evidence="4">The sequence shown here is derived from an EMBL/GenBank/DDBJ whole genome shotgun (WGS) entry which is preliminary data.</text>
</comment>
<keyword evidence="3" id="KW-0325">Glycoprotein</keyword>
<dbReference type="GO" id="GO:0005975">
    <property type="term" value="P:carbohydrate metabolic process"/>
    <property type="evidence" value="ECO:0007669"/>
    <property type="project" value="InterPro"/>
</dbReference>
<dbReference type="GO" id="GO:0008107">
    <property type="term" value="F:galactoside 2-alpha-L-fucosyltransferase activity"/>
    <property type="evidence" value="ECO:0007669"/>
    <property type="project" value="InterPro"/>
</dbReference>
<evidence type="ECO:0000256" key="2">
    <source>
        <dbReference type="ARBA" id="ARBA00022679"/>
    </source>
</evidence>